<dbReference type="PANTHER" id="PTHR38926:SF2">
    <property type="entry name" value="F-BOX_LRR-REPEAT PROTEIN 21-RELATED"/>
    <property type="match status" value="1"/>
</dbReference>
<dbReference type="EMBL" id="LEKV01006818">
    <property type="protein sequence ID" value="KVH45300.1"/>
    <property type="molecule type" value="Genomic_DNA"/>
</dbReference>
<dbReference type="Proteomes" id="UP000243975">
    <property type="component" value="Unassembled WGS sequence"/>
</dbReference>
<organism evidence="1 2">
    <name type="scientific">Cynara cardunculus var. scolymus</name>
    <name type="common">Globe artichoke</name>
    <name type="synonym">Cynara scolymus</name>
    <dbReference type="NCBI Taxonomy" id="59895"/>
    <lineage>
        <taxon>Eukaryota</taxon>
        <taxon>Viridiplantae</taxon>
        <taxon>Streptophyta</taxon>
        <taxon>Embryophyta</taxon>
        <taxon>Tracheophyta</taxon>
        <taxon>Spermatophyta</taxon>
        <taxon>Magnoliopsida</taxon>
        <taxon>eudicotyledons</taxon>
        <taxon>Gunneridae</taxon>
        <taxon>Pentapetalae</taxon>
        <taxon>asterids</taxon>
        <taxon>campanulids</taxon>
        <taxon>Asterales</taxon>
        <taxon>Asteraceae</taxon>
        <taxon>Carduoideae</taxon>
        <taxon>Cardueae</taxon>
        <taxon>Carduinae</taxon>
        <taxon>Cynara</taxon>
    </lineage>
</organism>
<dbReference type="CDD" id="cd22164">
    <property type="entry name" value="F-box_AtSKIP19-like"/>
    <property type="match status" value="1"/>
</dbReference>
<evidence type="ECO:0008006" key="3">
    <source>
        <dbReference type="Google" id="ProtNLM"/>
    </source>
</evidence>
<name>A0A103V0P0_CYNCS</name>
<comment type="caution">
    <text evidence="1">The sequence shown here is derived from an EMBL/GenBank/DDBJ whole genome shotgun (WGS) entry which is preliminary data.</text>
</comment>
<dbReference type="Gene3D" id="1.20.1280.50">
    <property type="match status" value="1"/>
</dbReference>
<protein>
    <recommendedName>
        <fullName evidence="3">F-box domain-containing protein</fullName>
    </recommendedName>
</protein>
<dbReference type="AlphaFoldDB" id="A0A103V0P0"/>
<reference evidence="1 2" key="1">
    <citation type="journal article" date="2016" name="Sci. Rep.">
        <title>The genome sequence of the outbreeding globe artichoke constructed de novo incorporating a phase-aware low-pass sequencing strategy of F1 progeny.</title>
        <authorList>
            <person name="Scaglione D."/>
            <person name="Reyes-Chin-Wo S."/>
            <person name="Acquadro A."/>
            <person name="Froenicke L."/>
            <person name="Portis E."/>
            <person name="Beitel C."/>
            <person name="Tirone M."/>
            <person name="Mauro R."/>
            <person name="Lo Monaco A."/>
            <person name="Mauromicale G."/>
            <person name="Faccioli P."/>
            <person name="Cattivelli L."/>
            <person name="Rieseberg L."/>
            <person name="Michelmore R."/>
            <person name="Lanteri S."/>
        </authorList>
    </citation>
    <scope>NUCLEOTIDE SEQUENCE [LARGE SCALE GENOMIC DNA]</scope>
    <source>
        <strain evidence="1">2C</strain>
    </source>
</reference>
<sequence length="299" mass="32795">MEWSFVLRNGVEFRLKSRSSPPSACYSRNGDISLEVSDISIHFSVETNGFCAGSEFNGEKDGENHQLAVVKGEVGLGLQAELCKNQAVNPHGSSLAGFHMKEKDEDLQMLSGSLKNMQVIFSHVDGTHDGLGEGLCPMDITLGIHMLSIEIKECPVNTLKGVSFKPCDNGLGGNILEGNEDMGGITSTPTFNLEPATAVMLHSISAQSQVDQPPAGFEGAVEILISAQKVCTTWRKICKDPPMWKVIDLHQSFEFDAWDVDHDIDNLARQAVLRSCWELIDISIGCFGTDDLFEYISRW</sequence>
<proteinExistence type="predicted"/>
<evidence type="ECO:0000313" key="2">
    <source>
        <dbReference type="Proteomes" id="UP000243975"/>
    </source>
</evidence>
<dbReference type="Gramene" id="KVH45300">
    <property type="protein sequence ID" value="KVH45300"/>
    <property type="gene ID" value="Ccrd_025734"/>
</dbReference>
<evidence type="ECO:0000313" key="1">
    <source>
        <dbReference type="EMBL" id="KVH45300.1"/>
    </source>
</evidence>
<accession>A0A103V0P0</accession>
<gene>
    <name evidence="1" type="ORF">Ccrd_025734</name>
</gene>
<dbReference type="PANTHER" id="PTHR38926">
    <property type="entry name" value="F-BOX DOMAIN CONTAINING PROTEIN, EXPRESSED"/>
    <property type="match status" value="1"/>
</dbReference>
<keyword evidence="2" id="KW-1185">Reference proteome</keyword>